<comment type="caution">
    <text evidence="1">The sequence shown here is derived from an EMBL/GenBank/DDBJ whole genome shotgun (WGS) entry which is preliminary data.</text>
</comment>
<evidence type="ECO:0000313" key="2">
    <source>
        <dbReference type="Proteomes" id="UP001521074"/>
    </source>
</evidence>
<dbReference type="Proteomes" id="UP001521074">
    <property type="component" value="Unassembled WGS sequence"/>
</dbReference>
<name>A0ABS8VX02_9PROT</name>
<protein>
    <submittedName>
        <fullName evidence="1">Uncharacterized protein</fullName>
    </submittedName>
</protein>
<dbReference type="EMBL" id="JAJSOJ010000043">
    <property type="protein sequence ID" value="MCE0744656.1"/>
    <property type="molecule type" value="Genomic_DNA"/>
</dbReference>
<proteinExistence type="predicted"/>
<sequence length="89" mass="9762">MSKARAVLLFPYLSRPLRSRQRLTHVRSGTGLAQIGPGRPDGPVVWEYVGNASVWSGRVETPLAGIRLSCGLMQGIGRLAPLARDWKHD</sequence>
<reference evidence="1 2" key="1">
    <citation type="submission" date="2021-12" db="EMBL/GenBank/DDBJ databases">
        <title>Genome sequence of Acetobacter sicerae DmPark20a_162.</title>
        <authorList>
            <person name="Chaston J.M."/>
        </authorList>
    </citation>
    <scope>NUCLEOTIDE SEQUENCE [LARGE SCALE GENOMIC DNA]</scope>
    <source>
        <strain evidence="1 2">DmPark20a_162</strain>
    </source>
</reference>
<gene>
    <name evidence="1" type="ORF">LWC05_12260</name>
</gene>
<dbReference type="RefSeq" id="WP_232878454.1">
    <property type="nucleotide sequence ID" value="NZ_JAJSOJ010000043.1"/>
</dbReference>
<keyword evidence="2" id="KW-1185">Reference proteome</keyword>
<evidence type="ECO:0000313" key="1">
    <source>
        <dbReference type="EMBL" id="MCE0744656.1"/>
    </source>
</evidence>
<organism evidence="1 2">
    <name type="scientific">Acetobacter sicerae</name>
    <dbReference type="NCBI Taxonomy" id="85325"/>
    <lineage>
        <taxon>Bacteria</taxon>
        <taxon>Pseudomonadati</taxon>
        <taxon>Pseudomonadota</taxon>
        <taxon>Alphaproteobacteria</taxon>
        <taxon>Acetobacterales</taxon>
        <taxon>Acetobacteraceae</taxon>
        <taxon>Acetobacter</taxon>
    </lineage>
</organism>
<accession>A0ABS8VX02</accession>